<comment type="cofactor">
    <cofactor evidence="2">
        <name>[4Fe-4S] cluster</name>
        <dbReference type="ChEBI" id="CHEBI:49883"/>
    </cofactor>
</comment>
<dbReference type="AlphaFoldDB" id="A0A4R5LWR5"/>
<keyword evidence="9" id="KW-0411">Iron-sulfur</keyword>
<dbReference type="CDD" id="cd02754">
    <property type="entry name" value="MopB_Nitrate-R-NapA-like"/>
    <property type="match status" value="1"/>
</dbReference>
<dbReference type="OrthoDB" id="9816402at2"/>
<comment type="caution">
    <text evidence="12">The sequence shown here is derived from an EMBL/GenBank/DDBJ whole genome shotgun (WGS) entry which is preliminary data.</text>
</comment>
<comment type="cofactor">
    <cofactor evidence="1">
        <name>Mo-bis(molybdopterin guanine dinucleotide)</name>
        <dbReference type="ChEBI" id="CHEBI:60539"/>
    </cofactor>
</comment>
<dbReference type="InterPro" id="IPR006656">
    <property type="entry name" value="Mopterin_OxRdtase"/>
</dbReference>
<accession>A0A4R5LWR5</accession>
<evidence type="ECO:0000259" key="11">
    <source>
        <dbReference type="PROSITE" id="PS51669"/>
    </source>
</evidence>
<evidence type="ECO:0000256" key="8">
    <source>
        <dbReference type="ARBA" id="ARBA00023004"/>
    </source>
</evidence>
<dbReference type="SMART" id="SM00926">
    <property type="entry name" value="Molybdop_Fe4S4"/>
    <property type="match status" value="1"/>
</dbReference>
<keyword evidence="7" id="KW-0560">Oxidoreductase</keyword>
<evidence type="ECO:0000256" key="9">
    <source>
        <dbReference type="ARBA" id="ARBA00023014"/>
    </source>
</evidence>
<dbReference type="GO" id="GO:1990204">
    <property type="term" value="C:oxidoreductase complex"/>
    <property type="evidence" value="ECO:0007669"/>
    <property type="project" value="UniProtKB-ARBA"/>
</dbReference>
<dbReference type="InterPro" id="IPR006963">
    <property type="entry name" value="Mopterin_OxRdtase_4Fe-4S_dom"/>
</dbReference>
<dbReference type="Pfam" id="PF04879">
    <property type="entry name" value="Molybdop_Fe4S4"/>
    <property type="match status" value="1"/>
</dbReference>
<dbReference type="Pfam" id="PF00384">
    <property type="entry name" value="Molybdopterin"/>
    <property type="match status" value="1"/>
</dbReference>
<keyword evidence="5" id="KW-0500">Molybdenum</keyword>
<dbReference type="Gene3D" id="1.10.10.1100">
    <property type="entry name" value="BFD-like [2Fe-2S]-binding domain"/>
    <property type="match status" value="1"/>
</dbReference>
<evidence type="ECO:0000256" key="5">
    <source>
        <dbReference type="ARBA" id="ARBA00022505"/>
    </source>
</evidence>
<evidence type="ECO:0000256" key="7">
    <source>
        <dbReference type="ARBA" id="ARBA00023002"/>
    </source>
</evidence>
<dbReference type="Gene3D" id="2.40.40.20">
    <property type="match status" value="1"/>
</dbReference>
<gene>
    <name evidence="12" type="ORF">E2F43_06790</name>
</gene>
<organism evidence="12 13">
    <name type="scientific">Seongchinamella unica</name>
    <dbReference type="NCBI Taxonomy" id="2547392"/>
    <lineage>
        <taxon>Bacteria</taxon>
        <taxon>Pseudomonadati</taxon>
        <taxon>Pseudomonadota</taxon>
        <taxon>Gammaproteobacteria</taxon>
        <taxon>Cellvibrionales</taxon>
        <taxon>Halieaceae</taxon>
        <taxon>Seongchinamella</taxon>
    </lineage>
</organism>
<keyword evidence="8" id="KW-0408">Iron</keyword>
<dbReference type="InterPro" id="IPR041854">
    <property type="entry name" value="BFD-like_2Fe2S-bd_dom_sf"/>
</dbReference>
<keyword evidence="10" id="KW-0534">Nitrate assimilation</keyword>
<evidence type="ECO:0000313" key="12">
    <source>
        <dbReference type="EMBL" id="TDG15926.1"/>
    </source>
</evidence>
<dbReference type="GO" id="GO:0042128">
    <property type="term" value="P:nitrate assimilation"/>
    <property type="evidence" value="ECO:0007669"/>
    <property type="project" value="UniProtKB-KW"/>
</dbReference>
<dbReference type="InterPro" id="IPR006657">
    <property type="entry name" value="MoPterin_dinucl-bd_dom"/>
</dbReference>
<proteinExistence type="inferred from homology"/>
<dbReference type="GO" id="GO:0046872">
    <property type="term" value="F:metal ion binding"/>
    <property type="evidence" value="ECO:0007669"/>
    <property type="project" value="UniProtKB-KW"/>
</dbReference>
<dbReference type="InterPro" id="IPR009010">
    <property type="entry name" value="Asp_de-COase-like_dom_sf"/>
</dbReference>
<dbReference type="SUPFAM" id="SSF53706">
    <property type="entry name" value="Formate dehydrogenase/DMSO reductase, domains 1-3"/>
    <property type="match status" value="1"/>
</dbReference>
<dbReference type="GO" id="GO:0016020">
    <property type="term" value="C:membrane"/>
    <property type="evidence" value="ECO:0007669"/>
    <property type="project" value="TreeGrafter"/>
</dbReference>
<comment type="similarity">
    <text evidence="3">Belongs to the prokaryotic molybdopterin-containing oxidoreductase family. NasA/NapA/NarB subfamily.</text>
</comment>
<protein>
    <submittedName>
        <fullName evidence="12">Nitrate reductase</fullName>
    </submittedName>
</protein>
<dbReference type="PANTHER" id="PTHR43105:SF9">
    <property type="entry name" value="NADPH-FE(3+) OXIDOREDUCTASE SUBUNIT ALPHA"/>
    <property type="match status" value="1"/>
</dbReference>
<dbReference type="Pfam" id="PF04324">
    <property type="entry name" value="Fer2_BFD"/>
    <property type="match status" value="1"/>
</dbReference>
<evidence type="ECO:0000256" key="2">
    <source>
        <dbReference type="ARBA" id="ARBA00001966"/>
    </source>
</evidence>
<dbReference type="InterPro" id="IPR041957">
    <property type="entry name" value="CT_Nitrate-R-NapA-like"/>
</dbReference>
<dbReference type="PROSITE" id="PS00551">
    <property type="entry name" value="MOLYBDOPTERIN_PROK_1"/>
    <property type="match status" value="1"/>
</dbReference>
<dbReference type="SUPFAM" id="SSF50692">
    <property type="entry name" value="ADC-like"/>
    <property type="match status" value="1"/>
</dbReference>
<dbReference type="Pfam" id="PF01568">
    <property type="entry name" value="Molydop_binding"/>
    <property type="match status" value="1"/>
</dbReference>
<keyword evidence="6" id="KW-0479">Metal-binding</keyword>
<keyword evidence="4" id="KW-0004">4Fe-4S</keyword>
<evidence type="ECO:0000256" key="10">
    <source>
        <dbReference type="ARBA" id="ARBA00023063"/>
    </source>
</evidence>
<dbReference type="GO" id="GO:0045333">
    <property type="term" value="P:cellular respiration"/>
    <property type="evidence" value="ECO:0007669"/>
    <property type="project" value="UniProtKB-ARBA"/>
</dbReference>
<dbReference type="GO" id="GO:0016491">
    <property type="term" value="F:oxidoreductase activity"/>
    <property type="evidence" value="ECO:0007669"/>
    <property type="project" value="UniProtKB-KW"/>
</dbReference>
<keyword evidence="13" id="KW-1185">Reference proteome</keyword>
<dbReference type="PROSITE" id="PS51669">
    <property type="entry name" value="4FE4S_MOW_BIS_MGD"/>
    <property type="match status" value="1"/>
</dbReference>
<dbReference type="GO" id="GO:0043546">
    <property type="term" value="F:molybdopterin cofactor binding"/>
    <property type="evidence" value="ECO:0007669"/>
    <property type="project" value="InterPro"/>
</dbReference>
<dbReference type="Gene3D" id="3.40.228.10">
    <property type="entry name" value="Dimethylsulfoxide Reductase, domain 2"/>
    <property type="match status" value="1"/>
</dbReference>
<dbReference type="InterPro" id="IPR007419">
    <property type="entry name" value="BFD-like_2Fe2S-bd_dom"/>
</dbReference>
<name>A0A4R5LWR5_9GAMM</name>
<sequence>MSFCNTTCPYCGVGCGVSAELDQGNVIAVMGDGNHPANAGRLCVKGTALAETLGDEGRLLHPRAKGQTVSWDEALDTVAAKLRDTRDRHGPGSIAFYLSGQLLTEDYYVANKLMKGFLGSANVDTNSRLCMSSAVAAYKRAFGEDLVPCSYDDVESAELLVMVGSNAAWTHPVVYQRIVAAKRANPNKRVVVVDTRRTATCDAADLHLQIQPGSDAFLFAGLLNHLAGSRLLDDAYIERHTEGLEAALAAVAGIDRAHVLSATGLSESVLSTFYQWFGDTEKTVTLYSQGINQSSTGTDKCNAIINCHLATGRIGKPGAGPFSITGQPNAMGGREVGGLANQLAAHMDFADDEVDRVARFWNASDMASSPGLKAVDMFQAAADGKIRFLWIMATNPAVSLPDTAMVKAALERCDFVVVSDCTEDTDTARRADMVLPAAGWGEKDGTVTNSERVISRQRSLVAAAGEARPDWWMVTEVARRLGLGAHFDYDGPAAIFREHAALSAFENNGQRAFNIGGLSGVSDAEYRRLAPVRWPVAPGVSSELLADGHYFTRTGKAQLVPIVPRLPPAVEHHALNTGRLRDQWHTMTRTGRVPRLSRHRDFFSIGVSPADARAAQLEEGELVAVANTQGQVTGLVTIDEGLADGQVFAPIHWSEQFSSAGAISALVPALTDPHSGQPQSKFADVQILAVAVNSWGRLFSRRETRLQGLAYWSRIPVDGGFLYLVADHATPGALADQLKQQLEIGNERSISYLDAENQTLRELYLRDEQLQHAFFLHPARAGLPPQAWMAALGTQALPDKPHTLLAGCTPGIENAGALVCSCWEVGENSIRTAIGEGADSVEALGEKLRCGSQCGSCIPELRQMLAEEKKDCAA</sequence>
<feature type="domain" description="4Fe-4S Mo/W bis-MGD-type" evidence="11">
    <location>
        <begin position="1"/>
        <end position="57"/>
    </location>
</feature>
<dbReference type="GO" id="GO:0051539">
    <property type="term" value="F:4 iron, 4 sulfur cluster binding"/>
    <property type="evidence" value="ECO:0007669"/>
    <property type="project" value="UniProtKB-KW"/>
</dbReference>
<evidence type="ECO:0000256" key="4">
    <source>
        <dbReference type="ARBA" id="ARBA00022485"/>
    </source>
</evidence>
<dbReference type="InterPro" id="IPR050123">
    <property type="entry name" value="Prok_molybdopt-oxidoreductase"/>
</dbReference>
<reference evidence="12 13" key="1">
    <citation type="submission" date="2019-03" db="EMBL/GenBank/DDBJ databases">
        <title>Seongchinamella monodicae gen. nov., sp. nov., a novel member of the Gammaproteobacteria isolated from a tidal mudflat of beach.</title>
        <authorList>
            <person name="Yang H.G."/>
            <person name="Kang J.W."/>
            <person name="Lee S.D."/>
        </authorList>
    </citation>
    <scope>NUCLEOTIDE SEQUENCE [LARGE SCALE GENOMIC DNA]</scope>
    <source>
        <strain evidence="12 13">GH4-78</strain>
    </source>
</reference>
<evidence type="ECO:0000256" key="1">
    <source>
        <dbReference type="ARBA" id="ARBA00001942"/>
    </source>
</evidence>
<dbReference type="Gene3D" id="2.20.25.90">
    <property type="entry name" value="ADC-like domains"/>
    <property type="match status" value="1"/>
</dbReference>
<dbReference type="Proteomes" id="UP000295554">
    <property type="component" value="Unassembled WGS sequence"/>
</dbReference>
<dbReference type="Gene3D" id="3.40.50.740">
    <property type="match status" value="1"/>
</dbReference>
<evidence type="ECO:0000256" key="6">
    <source>
        <dbReference type="ARBA" id="ARBA00022723"/>
    </source>
</evidence>
<evidence type="ECO:0000256" key="3">
    <source>
        <dbReference type="ARBA" id="ARBA00008747"/>
    </source>
</evidence>
<dbReference type="EMBL" id="SMSE01000001">
    <property type="protein sequence ID" value="TDG15926.1"/>
    <property type="molecule type" value="Genomic_DNA"/>
</dbReference>
<dbReference type="PANTHER" id="PTHR43105">
    <property type="entry name" value="RESPIRATORY NITRATE REDUCTASE"/>
    <property type="match status" value="1"/>
</dbReference>
<dbReference type="RefSeq" id="WP_133210858.1">
    <property type="nucleotide sequence ID" value="NZ_SMSE01000001.1"/>
</dbReference>
<dbReference type="InterPro" id="IPR027467">
    <property type="entry name" value="MopterinOxRdtase_cofactor_BS"/>
</dbReference>
<evidence type="ECO:0000313" key="13">
    <source>
        <dbReference type="Proteomes" id="UP000295554"/>
    </source>
</evidence>
<dbReference type="CDD" id="cd02791">
    <property type="entry name" value="MopB_CT_Nitrate-R-NapA-like"/>
    <property type="match status" value="1"/>
</dbReference>